<dbReference type="EMBL" id="CM056789">
    <property type="protein sequence ID" value="KAJ8718531.1"/>
    <property type="molecule type" value="Genomic_DNA"/>
</dbReference>
<keyword evidence="2" id="KW-1185">Reference proteome</keyword>
<protein>
    <submittedName>
        <fullName evidence="1">Uncharacterized protein</fullName>
    </submittedName>
</protein>
<accession>A0ACC2QMW0</accession>
<dbReference type="Proteomes" id="UP001231649">
    <property type="component" value="Chromosome 13"/>
</dbReference>
<evidence type="ECO:0000313" key="1">
    <source>
        <dbReference type="EMBL" id="KAJ8718531.1"/>
    </source>
</evidence>
<reference evidence="1" key="1">
    <citation type="submission" date="2023-03" db="EMBL/GenBank/DDBJ databases">
        <title>Chromosome-level genomes of two armyworms, Mythimna separata and Mythimna loreyi, provide insights into the biosynthesis and reception of sex pheromones.</title>
        <authorList>
            <person name="Zhao H."/>
        </authorList>
    </citation>
    <scope>NUCLEOTIDE SEQUENCE</scope>
    <source>
        <strain evidence="1">BeijingLab</strain>
    </source>
</reference>
<name>A0ACC2QMW0_9NEOP</name>
<comment type="caution">
    <text evidence="1">The sequence shown here is derived from an EMBL/GenBank/DDBJ whole genome shotgun (WGS) entry which is preliminary data.</text>
</comment>
<gene>
    <name evidence="1" type="ORF">PYW08_002768</name>
</gene>
<proteinExistence type="predicted"/>
<sequence length="246" mass="28399">MGIATSVIPKDMIGPLRSEEDLENLLHSQKNYENIIELDKENQLVDNASEEDVNRDNVMNKTQENEMIITEQTKGKQITDDTNVTIQNYTDSETESAIQAAQDPILKKIESVQTIRTNAKFNLKNQAEKMVAMSADKYPNMEVGQNVRLKVPDIDRAKTDPKSIIAIVMDVKENEFYQLGTKMGVLKQLYTKNQFTSCSEDFIKIEEVVKDKEFFGEQFFLEQFVTYHKRLGSLMKTLRFLYTQFK</sequence>
<evidence type="ECO:0000313" key="2">
    <source>
        <dbReference type="Proteomes" id="UP001231649"/>
    </source>
</evidence>
<organism evidence="1 2">
    <name type="scientific">Mythimna loreyi</name>
    <dbReference type="NCBI Taxonomy" id="667449"/>
    <lineage>
        <taxon>Eukaryota</taxon>
        <taxon>Metazoa</taxon>
        <taxon>Ecdysozoa</taxon>
        <taxon>Arthropoda</taxon>
        <taxon>Hexapoda</taxon>
        <taxon>Insecta</taxon>
        <taxon>Pterygota</taxon>
        <taxon>Neoptera</taxon>
        <taxon>Endopterygota</taxon>
        <taxon>Lepidoptera</taxon>
        <taxon>Glossata</taxon>
        <taxon>Ditrysia</taxon>
        <taxon>Noctuoidea</taxon>
        <taxon>Noctuidae</taxon>
        <taxon>Noctuinae</taxon>
        <taxon>Hadenini</taxon>
        <taxon>Mythimna</taxon>
    </lineage>
</organism>